<evidence type="ECO:0000313" key="1">
    <source>
        <dbReference type="EMBL" id="MBD4338482.1"/>
    </source>
</evidence>
<protein>
    <submittedName>
        <fullName evidence="1">BMP family ABC transporter substrate-binding protein</fullName>
    </submittedName>
</protein>
<reference evidence="1" key="1">
    <citation type="submission" date="2020-01" db="EMBL/GenBank/DDBJ databases">
        <authorList>
            <person name="Richard D."/>
        </authorList>
    </citation>
    <scope>NUCLEOTIDE SEQUENCE</scope>
    <source>
        <strain evidence="1">JP541</strain>
    </source>
</reference>
<dbReference type="Proteomes" id="UP000653002">
    <property type="component" value="Unassembled WGS sequence"/>
</dbReference>
<feature type="non-terminal residue" evidence="1">
    <location>
        <position position="1"/>
    </location>
</feature>
<sequence length="84" mass="8519">ADSTADAATATDAAASYLKVGVITIGDETEGYTAAHINGIKAAAQKLGMSDSQIVWKYKVPEGAECSDAAEDLVGQGCNLVVSN</sequence>
<comment type="caution">
    <text evidence="1">The sequence shown here is derived from an EMBL/GenBank/DDBJ whole genome shotgun (WGS) entry which is preliminary data.</text>
</comment>
<feature type="non-terminal residue" evidence="1">
    <location>
        <position position="84"/>
    </location>
</feature>
<dbReference type="AlphaFoldDB" id="A0A8I0H9T2"/>
<dbReference type="Gene3D" id="3.40.50.2300">
    <property type="match status" value="1"/>
</dbReference>
<dbReference type="EMBL" id="JAABFR010001530">
    <property type="protein sequence ID" value="MBD4338482.1"/>
    <property type="molecule type" value="Genomic_DNA"/>
</dbReference>
<accession>A0A8I0H9T2</accession>
<proteinExistence type="predicted"/>
<organism evidence="1 2">
    <name type="scientific">Xanthomonas citri pv. citri</name>
    <dbReference type="NCBI Taxonomy" id="611301"/>
    <lineage>
        <taxon>Bacteria</taxon>
        <taxon>Pseudomonadati</taxon>
        <taxon>Pseudomonadota</taxon>
        <taxon>Gammaproteobacteria</taxon>
        <taxon>Lysobacterales</taxon>
        <taxon>Lysobacteraceae</taxon>
        <taxon>Xanthomonas</taxon>
    </lineage>
</organism>
<name>A0A8I0H9T2_XANCI</name>
<evidence type="ECO:0000313" key="2">
    <source>
        <dbReference type="Proteomes" id="UP000653002"/>
    </source>
</evidence>
<gene>
    <name evidence="1" type="ORF">GUH15_20990</name>
</gene>